<comment type="pathway">
    <text evidence="4">Amino-acid biosynthesis; L-leucine biosynthesis; L-leucine from 3-methyl-2-oxobutanoate: step 4/4.</text>
</comment>
<dbReference type="SUPFAM" id="SSF56752">
    <property type="entry name" value="D-aminoacid aminotransferase-like PLP-dependent enzymes"/>
    <property type="match status" value="1"/>
</dbReference>
<comment type="catalytic activity">
    <reaction evidence="8">
        <text>L-valine + 2-oxoglutarate = 3-methyl-2-oxobutanoate + L-glutamate</text>
        <dbReference type="Rhea" id="RHEA:24813"/>
        <dbReference type="ChEBI" id="CHEBI:11851"/>
        <dbReference type="ChEBI" id="CHEBI:16810"/>
        <dbReference type="ChEBI" id="CHEBI:29985"/>
        <dbReference type="ChEBI" id="CHEBI:57762"/>
        <dbReference type="EC" id="2.6.1.42"/>
    </reaction>
</comment>
<dbReference type="InterPro" id="IPR036038">
    <property type="entry name" value="Aminotransferase-like"/>
</dbReference>
<organism evidence="13 14">
    <name type="scientific">Candidatus Abyssobacteria bacterium SURF_17</name>
    <dbReference type="NCBI Taxonomy" id="2093361"/>
    <lineage>
        <taxon>Bacteria</taxon>
        <taxon>Pseudomonadati</taxon>
        <taxon>Candidatus Hydrogenedentota</taxon>
        <taxon>Candidatus Abyssobacteria</taxon>
    </lineage>
</organism>
<evidence type="ECO:0000256" key="10">
    <source>
        <dbReference type="ARBA" id="ARBA00049229"/>
    </source>
</evidence>
<comment type="cofactor">
    <cofactor evidence="1 12">
        <name>pyridoxal 5'-phosphate</name>
        <dbReference type="ChEBI" id="CHEBI:597326"/>
    </cofactor>
</comment>
<dbReference type="InterPro" id="IPR050571">
    <property type="entry name" value="Class-IV_PLP-Dep_Aminotrnsfr"/>
</dbReference>
<evidence type="ECO:0000256" key="1">
    <source>
        <dbReference type="ARBA" id="ARBA00001933"/>
    </source>
</evidence>
<dbReference type="EC" id="2.6.1.42" evidence="6"/>
<dbReference type="Gene3D" id="3.20.10.10">
    <property type="entry name" value="D-amino Acid Aminotransferase, subunit A, domain 2"/>
    <property type="match status" value="1"/>
</dbReference>
<evidence type="ECO:0000256" key="8">
    <source>
        <dbReference type="ARBA" id="ARBA00048212"/>
    </source>
</evidence>
<evidence type="ECO:0000256" key="7">
    <source>
        <dbReference type="ARBA" id="ARBA00022898"/>
    </source>
</evidence>
<dbReference type="InterPro" id="IPR043132">
    <property type="entry name" value="BCAT-like_C"/>
</dbReference>
<evidence type="ECO:0000256" key="2">
    <source>
        <dbReference type="ARBA" id="ARBA00004824"/>
    </source>
</evidence>
<reference evidence="13 14" key="1">
    <citation type="journal article" date="2017" name="ISME J.">
        <title>Energy and carbon metabolisms in a deep terrestrial subsurface fluid microbial community.</title>
        <authorList>
            <person name="Momper L."/>
            <person name="Jungbluth S.P."/>
            <person name="Lee M.D."/>
            <person name="Amend J.P."/>
        </authorList>
    </citation>
    <scope>NUCLEOTIDE SEQUENCE [LARGE SCALE GENOMIC DNA]</scope>
    <source>
        <strain evidence="13">SURF_17</strain>
    </source>
</reference>
<evidence type="ECO:0000313" key="14">
    <source>
        <dbReference type="Proteomes" id="UP000285961"/>
    </source>
</evidence>
<proteinExistence type="inferred from homology"/>
<comment type="pathway">
    <text evidence="3">Amino-acid biosynthesis; L-valine biosynthesis; L-valine from pyruvate: step 4/4.</text>
</comment>
<dbReference type="Proteomes" id="UP000285961">
    <property type="component" value="Unassembled WGS sequence"/>
</dbReference>
<evidence type="ECO:0000256" key="12">
    <source>
        <dbReference type="RuleBase" id="RU004516"/>
    </source>
</evidence>
<dbReference type="GO" id="GO:0004084">
    <property type="term" value="F:branched-chain-amino-acid transaminase activity"/>
    <property type="evidence" value="ECO:0007669"/>
    <property type="project" value="UniProtKB-EC"/>
</dbReference>
<dbReference type="Pfam" id="PF01063">
    <property type="entry name" value="Aminotran_4"/>
    <property type="match status" value="1"/>
</dbReference>
<dbReference type="InterPro" id="IPR043131">
    <property type="entry name" value="BCAT-like_N"/>
</dbReference>
<dbReference type="PROSITE" id="PS00770">
    <property type="entry name" value="AA_TRANSFER_CLASS_4"/>
    <property type="match status" value="1"/>
</dbReference>
<evidence type="ECO:0000256" key="11">
    <source>
        <dbReference type="RuleBase" id="RU004106"/>
    </source>
</evidence>
<evidence type="ECO:0000256" key="6">
    <source>
        <dbReference type="ARBA" id="ARBA00013053"/>
    </source>
</evidence>
<dbReference type="PANTHER" id="PTHR42743">
    <property type="entry name" value="AMINO-ACID AMINOTRANSFERASE"/>
    <property type="match status" value="1"/>
</dbReference>
<evidence type="ECO:0000256" key="9">
    <source>
        <dbReference type="ARBA" id="ARBA00048798"/>
    </source>
</evidence>
<dbReference type="AlphaFoldDB" id="A0A419EZ50"/>
<comment type="catalytic activity">
    <reaction evidence="9">
        <text>L-isoleucine + 2-oxoglutarate = (S)-3-methyl-2-oxopentanoate + L-glutamate</text>
        <dbReference type="Rhea" id="RHEA:24801"/>
        <dbReference type="ChEBI" id="CHEBI:16810"/>
        <dbReference type="ChEBI" id="CHEBI:29985"/>
        <dbReference type="ChEBI" id="CHEBI:35146"/>
        <dbReference type="ChEBI" id="CHEBI:58045"/>
        <dbReference type="EC" id="2.6.1.42"/>
    </reaction>
</comment>
<dbReference type="InterPro" id="IPR018300">
    <property type="entry name" value="Aminotrans_IV_CS"/>
</dbReference>
<gene>
    <name evidence="13" type="ORF">C4532_09080</name>
</gene>
<dbReference type="GO" id="GO:0046394">
    <property type="term" value="P:carboxylic acid biosynthetic process"/>
    <property type="evidence" value="ECO:0007669"/>
    <property type="project" value="UniProtKB-ARBA"/>
</dbReference>
<comment type="pathway">
    <text evidence="2">Amino-acid biosynthesis; L-isoleucine biosynthesis; L-isoleucine from 2-oxobutanoate: step 4/4.</text>
</comment>
<evidence type="ECO:0000256" key="3">
    <source>
        <dbReference type="ARBA" id="ARBA00004931"/>
    </source>
</evidence>
<comment type="similarity">
    <text evidence="5 11">Belongs to the class-IV pyridoxal-phosphate-dependent aminotransferase family.</text>
</comment>
<sequence>MNDASARAAEYTFYVNGQYVPMSEAKISVLDSVCHGDSVYDTMRTVNRTRIFRIDDHIERIFSSCRAADIDPGRSPAELKEIILEVVRRNVHLLGESDDAWIIPRISSGSLLDGEPSVMVMFVHLPFRLYARFFKLGAHVMVPSVRHVPPDCMDSKIKYDARLFMHIAEREVRRIEPQCGALLLDIHGNVTELTDANFFIVRKGEVITAPTRNVLPGVSRQVVLELCERLGIPAHERDFQLYDVYNAGEAFRTGTSYRMMPISRVNMRHLWKKVPGPVTSRLLEAYSKELGLDIAEQYLSHLTDEERKSLEEETSAISA</sequence>
<evidence type="ECO:0000256" key="5">
    <source>
        <dbReference type="ARBA" id="ARBA00009320"/>
    </source>
</evidence>
<evidence type="ECO:0000313" key="13">
    <source>
        <dbReference type="EMBL" id="RJP70603.1"/>
    </source>
</evidence>
<dbReference type="Gene3D" id="3.30.470.10">
    <property type="match status" value="1"/>
</dbReference>
<comment type="catalytic activity">
    <reaction evidence="10">
        <text>L-leucine + 2-oxoglutarate = 4-methyl-2-oxopentanoate + L-glutamate</text>
        <dbReference type="Rhea" id="RHEA:18321"/>
        <dbReference type="ChEBI" id="CHEBI:16810"/>
        <dbReference type="ChEBI" id="CHEBI:17865"/>
        <dbReference type="ChEBI" id="CHEBI:29985"/>
        <dbReference type="ChEBI" id="CHEBI:57427"/>
        <dbReference type="EC" id="2.6.1.42"/>
    </reaction>
</comment>
<dbReference type="PANTHER" id="PTHR42743:SF11">
    <property type="entry name" value="AMINODEOXYCHORISMATE LYASE"/>
    <property type="match status" value="1"/>
</dbReference>
<accession>A0A419EZ50</accession>
<name>A0A419EZ50_9BACT</name>
<dbReference type="EMBL" id="QZKI01000067">
    <property type="protein sequence ID" value="RJP70603.1"/>
    <property type="molecule type" value="Genomic_DNA"/>
</dbReference>
<comment type="caution">
    <text evidence="13">The sequence shown here is derived from an EMBL/GenBank/DDBJ whole genome shotgun (WGS) entry which is preliminary data.</text>
</comment>
<protein>
    <recommendedName>
        <fullName evidence="6">branched-chain-amino-acid transaminase</fullName>
        <ecNumber evidence="6">2.6.1.42</ecNumber>
    </recommendedName>
</protein>
<evidence type="ECO:0000256" key="4">
    <source>
        <dbReference type="ARBA" id="ARBA00005072"/>
    </source>
</evidence>
<keyword evidence="7 12" id="KW-0663">Pyridoxal phosphate</keyword>
<dbReference type="InterPro" id="IPR001544">
    <property type="entry name" value="Aminotrans_IV"/>
</dbReference>